<dbReference type="PROSITE" id="PS01175">
    <property type="entry name" value="RIBONUCLEASE_II"/>
    <property type="match status" value="1"/>
</dbReference>
<dbReference type="GO" id="GO:0008859">
    <property type="term" value="F:exoribonuclease II activity"/>
    <property type="evidence" value="ECO:0007669"/>
    <property type="project" value="UniProtKB-EC"/>
</dbReference>
<feature type="compositionally biased region" description="Basic residues" evidence="9">
    <location>
        <begin position="815"/>
        <end position="834"/>
    </location>
</feature>
<dbReference type="InterPro" id="IPR004476">
    <property type="entry name" value="RNase_II/RNase_R"/>
</dbReference>
<feature type="region of interest" description="Disordered" evidence="9">
    <location>
        <begin position="728"/>
        <end position="834"/>
    </location>
</feature>
<evidence type="ECO:0000256" key="3">
    <source>
        <dbReference type="ARBA" id="ARBA00022490"/>
    </source>
</evidence>
<comment type="function">
    <text evidence="8">3'-5' exoribonuclease that releases 5'-nucleoside monophosphates and is involved in maturation of structured RNAs.</text>
</comment>
<dbReference type="PROSITE" id="PS50126">
    <property type="entry name" value="S1"/>
    <property type="match status" value="1"/>
</dbReference>
<dbReference type="InterPro" id="IPR050180">
    <property type="entry name" value="RNR_Ribonuclease"/>
</dbReference>
<evidence type="ECO:0000256" key="9">
    <source>
        <dbReference type="SAM" id="MobiDB-lite"/>
    </source>
</evidence>
<dbReference type="PANTHER" id="PTHR23355:SF9">
    <property type="entry name" value="DIS3-LIKE EXONUCLEASE 2"/>
    <property type="match status" value="1"/>
</dbReference>
<sequence>MIKDPHLKREQEKYENPIPSREFILEHLRAQTSPQNREQIGLALKIESEEQVEALRRRLRAMERDGELVFTRGKSYGLPERMDLLTGTVIGHRDGFGFLKLEEGGDDLYIHNRDMLMYFHGDKVLAQKAGVDRKGRREARIVRLVQQRAAALVGRFHLDAGMGFVIGDDKRITQEILIPEEDRKGARQGDVVVVELTRRPGRYVKAAGKVTEVLGQQMAPGMEIEIALRNYDLPHTWSSVIEKKLRRIPDEVTVADKIGRIDLRHLPLVTIDGEDARDFDDAVYAETKKSGGWRLWVAIADVSHYVRTGSALDAEARARGNSVYFPSQVIPMLPEKLSNGLCSLKPGVDRLCMVAEMTVSAKGKLSSYKFYPAVMHSHARLTYTQVAGMLEGGEISAAHEGVFPHLQTLQSLYLTLNGTRAQRGAIAFETTETQFIFNEQRKIDKIVPSTRNQAHKIIEECMILANVASAKFVQKHKGEVLYRVHESPSEQKLSQFKDFLAERGLSMSGGLEPKPSDYQGIMERVADRPDAELIQVMLLRSMRQATYTPDNEGHFGLALEAYSHFTSPIRRYPDLVLHRVIRNLLAKEAGVGQDKWTADGGFHYQLDELDQLGVECSTTERRADEATRDVNDWLKCEFMQDHVGDTFEAVIASVTHFGLFVRLNTLFIEGLVHISSLGSDYYQYDNMRQRLVGEATKQVYQIGDAVTVKVAAVDLDDRKIDLMMVGEDKSRRRKASKPLTARERVNREGAKLASSDARSSRSGKSNTDKSDSGSTKRKPKSASKPRNSKANGSKAGGTNAKPANSAAKTATTSAKKSKTSSKKAKTTKRKASKK</sequence>
<dbReference type="InterPro" id="IPR001900">
    <property type="entry name" value="RNase_II/R"/>
</dbReference>
<feature type="domain" description="S1 motif" evidence="10">
    <location>
        <begin position="644"/>
        <end position="725"/>
    </location>
</feature>
<evidence type="ECO:0000256" key="8">
    <source>
        <dbReference type="HAMAP-Rule" id="MF_01895"/>
    </source>
</evidence>
<dbReference type="SMART" id="SM00316">
    <property type="entry name" value="S1"/>
    <property type="match status" value="2"/>
</dbReference>
<dbReference type="EMBL" id="JAKIKS010000079">
    <property type="protein sequence ID" value="MCL1126230.1"/>
    <property type="molecule type" value="Genomic_DNA"/>
</dbReference>
<dbReference type="InterPro" id="IPR022966">
    <property type="entry name" value="RNase_II/R_CS"/>
</dbReference>
<dbReference type="CDD" id="cd04471">
    <property type="entry name" value="S1_RNase_R"/>
    <property type="match status" value="1"/>
</dbReference>
<dbReference type="Pfam" id="PF08461">
    <property type="entry name" value="WHD_RNase_R"/>
    <property type="match status" value="1"/>
</dbReference>
<evidence type="ECO:0000313" key="11">
    <source>
        <dbReference type="EMBL" id="MCL1126230.1"/>
    </source>
</evidence>
<comment type="caution">
    <text evidence="11">The sequence shown here is derived from an EMBL/GenBank/DDBJ whole genome shotgun (WGS) entry which is preliminary data.</text>
</comment>
<evidence type="ECO:0000256" key="4">
    <source>
        <dbReference type="ARBA" id="ARBA00022722"/>
    </source>
</evidence>
<proteinExistence type="inferred from homology"/>
<dbReference type="NCBIfam" id="NF008648">
    <property type="entry name" value="PRK11642.1"/>
    <property type="match status" value="1"/>
</dbReference>
<evidence type="ECO:0000256" key="7">
    <source>
        <dbReference type="ARBA" id="ARBA00022884"/>
    </source>
</evidence>
<dbReference type="SMART" id="SM00955">
    <property type="entry name" value="RNB"/>
    <property type="match status" value="1"/>
</dbReference>
<reference evidence="11 12" key="1">
    <citation type="submission" date="2022-01" db="EMBL/GenBank/DDBJ databases">
        <title>Whole genome-based taxonomy of the Shewanellaceae.</title>
        <authorList>
            <person name="Martin-Rodriguez A.J."/>
        </authorList>
    </citation>
    <scope>NUCLEOTIDE SEQUENCE [LARGE SCALE GENOMIC DNA]</scope>
    <source>
        <strain evidence="11 12">DSM 17177</strain>
    </source>
</reference>
<feature type="compositionally biased region" description="Basic residues" evidence="9">
    <location>
        <begin position="775"/>
        <end position="787"/>
    </location>
</feature>
<evidence type="ECO:0000256" key="5">
    <source>
        <dbReference type="ARBA" id="ARBA00022801"/>
    </source>
</evidence>
<dbReference type="RefSeq" id="WP_248941620.1">
    <property type="nucleotide sequence ID" value="NZ_JAKIKS010000079.1"/>
</dbReference>
<dbReference type="NCBIfam" id="TIGR02063">
    <property type="entry name" value="RNase_R"/>
    <property type="match status" value="1"/>
</dbReference>
<dbReference type="InterPro" id="IPR012340">
    <property type="entry name" value="NA-bd_OB-fold"/>
</dbReference>
<comment type="catalytic activity">
    <reaction evidence="1 8">
        <text>Exonucleolytic cleavage in the 3'- to 5'-direction to yield nucleoside 5'-phosphates.</text>
        <dbReference type="EC" id="3.1.13.1"/>
    </reaction>
</comment>
<gene>
    <name evidence="8 11" type="primary">rnr</name>
    <name evidence="11" type="ORF">L2764_17530</name>
</gene>
<name>A0ABT0LEZ0_9GAMM</name>
<dbReference type="HAMAP" id="MF_01895">
    <property type="entry name" value="RNase_R"/>
    <property type="match status" value="1"/>
</dbReference>
<feature type="compositionally biased region" description="Low complexity" evidence="9">
    <location>
        <begin position="805"/>
        <end position="814"/>
    </location>
</feature>
<dbReference type="InterPro" id="IPR011805">
    <property type="entry name" value="RNase_R"/>
</dbReference>
<dbReference type="Gene3D" id="2.40.50.140">
    <property type="entry name" value="Nucleic acid-binding proteins"/>
    <property type="match status" value="2"/>
</dbReference>
<keyword evidence="7 8" id="KW-0694">RNA-binding</keyword>
<dbReference type="SMART" id="SM00357">
    <property type="entry name" value="CSP"/>
    <property type="match status" value="2"/>
</dbReference>
<keyword evidence="3 8" id="KW-0963">Cytoplasm</keyword>
<dbReference type="EC" id="3.1.13.1" evidence="8"/>
<feature type="compositionally biased region" description="Basic and acidic residues" evidence="9">
    <location>
        <begin position="740"/>
        <end position="750"/>
    </location>
</feature>
<keyword evidence="12" id="KW-1185">Reference proteome</keyword>
<comment type="similarity">
    <text evidence="8">Belongs to the RNR ribonuclease family. RNase R subfamily.</text>
</comment>
<dbReference type="Pfam" id="PF00773">
    <property type="entry name" value="RNB"/>
    <property type="match status" value="1"/>
</dbReference>
<evidence type="ECO:0000256" key="2">
    <source>
        <dbReference type="ARBA" id="ARBA00004496"/>
    </source>
</evidence>
<dbReference type="InterPro" id="IPR013223">
    <property type="entry name" value="RNase_B_OB_dom"/>
</dbReference>
<evidence type="ECO:0000259" key="10">
    <source>
        <dbReference type="PROSITE" id="PS50126"/>
    </source>
</evidence>
<dbReference type="SUPFAM" id="SSF50249">
    <property type="entry name" value="Nucleic acid-binding proteins"/>
    <property type="match status" value="4"/>
</dbReference>
<dbReference type="Pfam" id="PF08206">
    <property type="entry name" value="OB_RNB"/>
    <property type="match status" value="1"/>
</dbReference>
<keyword evidence="4 8" id="KW-0540">Nuclease</keyword>
<evidence type="ECO:0000313" key="12">
    <source>
        <dbReference type="Proteomes" id="UP001203423"/>
    </source>
</evidence>
<keyword evidence="6 8" id="KW-0269">Exonuclease</keyword>
<organism evidence="11 12">
    <name type="scientific">Shewanella surugensis</name>
    <dbReference type="NCBI Taxonomy" id="212020"/>
    <lineage>
        <taxon>Bacteria</taxon>
        <taxon>Pseudomonadati</taxon>
        <taxon>Pseudomonadota</taxon>
        <taxon>Gammaproteobacteria</taxon>
        <taxon>Alteromonadales</taxon>
        <taxon>Shewanellaceae</taxon>
        <taxon>Shewanella</taxon>
    </lineage>
</organism>
<feature type="compositionally biased region" description="Low complexity" evidence="9">
    <location>
        <begin position="753"/>
        <end position="762"/>
    </location>
</feature>
<dbReference type="Pfam" id="PF17876">
    <property type="entry name" value="CSD2"/>
    <property type="match status" value="1"/>
</dbReference>
<dbReference type="NCBIfam" id="TIGR00358">
    <property type="entry name" value="3_prime_RNase"/>
    <property type="match status" value="1"/>
</dbReference>
<dbReference type="InterPro" id="IPR003029">
    <property type="entry name" value="S1_domain"/>
</dbReference>
<dbReference type="Pfam" id="PF00575">
    <property type="entry name" value="S1"/>
    <property type="match status" value="1"/>
</dbReference>
<evidence type="ECO:0000256" key="6">
    <source>
        <dbReference type="ARBA" id="ARBA00022839"/>
    </source>
</evidence>
<evidence type="ECO:0000256" key="1">
    <source>
        <dbReference type="ARBA" id="ARBA00001849"/>
    </source>
</evidence>
<dbReference type="InterPro" id="IPR040476">
    <property type="entry name" value="CSD2"/>
</dbReference>
<keyword evidence="5 8" id="KW-0378">Hydrolase</keyword>
<dbReference type="InterPro" id="IPR011129">
    <property type="entry name" value="CSD"/>
</dbReference>
<accession>A0ABT0LEZ0</accession>
<protein>
    <recommendedName>
        <fullName evidence="8">Ribonuclease R</fullName>
        <shortName evidence="8">RNase R</shortName>
        <ecNumber evidence="8">3.1.13.1</ecNumber>
    </recommendedName>
</protein>
<comment type="subcellular location">
    <subcellularLocation>
        <location evidence="2 8">Cytoplasm</location>
    </subcellularLocation>
</comment>
<dbReference type="InterPro" id="IPR013668">
    <property type="entry name" value="RNase_R_HTH_12"/>
</dbReference>
<dbReference type="PANTHER" id="PTHR23355">
    <property type="entry name" value="RIBONUCLEASE"/>
    <property type="match status" value="1"/>
</dbReference>
<dbReference type="Proteomes" id="UP001203423">
    <property type="component" value="Unassembled WGS sequence"/>
</dbReference>